<dbReference type="EMBL" id="CM001223">
    <property type="protein sequence ID" value="AES78998.1"/>
    <property type="molecule type" value="Genomic_DNA"/>
</dbReference>
<gene>
    <name evidence="1" type="ordered locus">MTR_7g052220</name>
</gene>
<dbReference type="PaxDb" id="3880-AES78998"/>
<dbReference type="PANTHER" id="PTHR35516:SF11">
    <property type="entry name" value="CYTOCHROME B6-F COMPLEX SUBUNIT 5"/>
    <property type="match status" value="1"/>
</dbReference>
<dbReference type="HOGENOM" id="CLU_2546095_0_0_1"/>
<evidence type="ECO:0000313" key="2">
    <source>
        <dbReference type="EnsemblPlants" id="AES78998"/>
    </source>
</evidence>
<dbReference type="Proteomes" id="UP000002051">
    <property type="component" value="Unassembled WGS sequence"/>
</dbReference>
<sequence>MNVLKGPTMRYNIYTVLFQDVKDLIKQSNVIVCHVLREGNHCADFMTKLGASSDTELLYHAYPPEDFLYLLRMDATGTYYSRE</sequence>
<accession>G7KY21</accession>
<reference evidence="1 3" key="2">
    <citation type="journal article" date="2014" name="BMC Genomics">
        <title>An improved genome release (version Mt4.0) for the model legume Medicago truncatula.</title>
        <authorList>
            <person name="Tang H."/>
            <person name="Krishnakumar V."/>
            <person name="Bidwell S."/>
            <person name="Rosen B."/>
            <person name="Chan A."/>
            <person name="Zhou S."/>
            <person name="Gentzbittel L."/>
            <person name="Childs K.L."/>
            <person name="Yandell M."/>
            <person name="Gundlach H."/>
            <person name="Mayer K.F."/>
            <person name="Schwartz D.C."/>
            <person name="Town C.D."/>
        </authorList>
    </citation>
    <scope>GENOME REANNOTATION</scope>
    <source>
        <strain evidence="2 3">cv. Jemalong A17</strain>
    </source>
</reference>
<dbReference type="EnsemblPlants" id="AES78998">
    <property type="protein sequence ID" value="AES78998"/>
    <property type="gene ID" value="MTR_7g052220"/>
</dbReference>
<dbReference type="PANTHER" id="PTHR35516">
    <property type="entry name" value="CYTOCHROME B6-F COMPLEX SUBUNIT 5"/>
    <property type="match status" value="1"/>
</dbReference>
<name>G7KY21_MEDTR</name>
<evidence type="ECO:0000313" key="3">
    <source>
        <dbReference type="Proteomes" id="UP000002051"/>
    </source>
</evidence>
<keyword evidence="3" id="KW-1185">Reference proteome</keyword>
<evidence type="ECO:0000313" key="1">
    <source>
        <dbReference type="EMBL" id="AES78998.1"/>
    </source>
</evidence>
<proteinExistence type="predicted"/>
<reference evidence="1 3" key="1">
    <citation type="journal article" date="2011" name="Nature">
        <title>The Medicago genome provides insight into the evolution of rhizobial symbioses.</title>
        <authorList>
            <person name="Young N.D."/>
            <person name="Debelle F."/>
            <person name="Oldroyd G.E."/>
            <person name="Geurts R."/>
            <person name="Cannon S.B."/>
            <person name="Udvardi M.K."/>
            <person name="Benedito V.A."/>
            <person name="Mayer K.F."/>
            <person name="Gouzy J."/>
            <person name="Schoof H."/>
            <person name="Van de Peer Y."/>
            <person name="Proost S."/>
            <person name="Cook D.R."/>
            <person name="Meyers B.C."/>
            <person name="Spannagl M."/>
            <person name="Cheung F."/>
            <person name="De Mita S."/>
            <person name="Krishnakumar V."/>
            <person name="Gundlach H."/>
            <person name="Zhou S."/>
            <person name="Mudge J."/>
            <person name="Bharti A.K."/>
            <person name="Murray J.D."/>
            <person name="Naoumkina M.A."/>
            <person name="Rosen B."/>
            <person name="Silverstein K.A."/>
            <person name="Tang H."/>
            <person name="Rombauts S."/>
            <person name="Zhao P.X."/>
            <person name="Zhou P."/>
            <person name="Barbe V."/>
            <person name="Bardou P."/>
            <person name="Bechner M."/>
            <person name="Bellec A."/>
            <person name="Berger A."/>
            <person name="Berges H."/>
            <person name="Bidwell S."/>
            <person name="Bisseling T."/>
            <person name="Choisne N."/>
            <person name="Couloux A."/>
            <person name="Denny R."/>
            <person name="Deshpande S."/>
            <person name="Dai X."/>
            <person name="Doyle J.J."/>
            <person name="Dudez A.M."/>
            <person name="Farmer A.D."/>
            <person name="Fouteau S."/>
            <person name="Franken C."/>
            <person name="Gibelin C."/>
            <person name="Gish J."/>
            <person name="Goldstein S."/>
            <person name="Gonzalez A.J."/>
            <person name="Green P.J."/>
            <person name="Hallab A."/>
            <person name="Hartog M."/>
            <person name="Hua A."/>
            <person name="Humphray S.J."/>
            <person name="Jeong D.H."/>
            <person name="Jing Y."/>
            <person name="Jocker A."/>
            <person name="Kenton S.M."/>
            <person name="Kim D.J."/>
            <person name="Klee K."/>
            <person name="Lai H."/>
            <person name="Lang C."/>
            <person name="Lin S."/>
            <person name="Macmil S.L."/>
            <person name="Magdelenat G."/>
            <person name="Matthews L."/>
            <person name="McCorrison J."/>
            <person name="Monaghan E.L."/>
            <person name="Mun J.H."/>
            <person name="Najar F.Z."/>
            <person name="Nicholson C."/>
            <person name="Noirot C."/>
            <person name="O'Bleness M."/>
            <person name="Paule C.R."/>
            <person name="Poulain J."/>
            <person name="Prion F."/>
            <person name="Qin B."/>
            <person name="Qu C."/>
            <person name="Retzel E.F."/>
            <person name="Riddle C."/>
            <person name="Sallet E."/>
            <person name="Samain S."/>
            <person name="Samson N."/>
            <person name="Sanders I."/>
            <person name="Saurat O."/>
            <person name="Scarpelli C."/>
            <person name="Schiex T."/>
            <person name="Segurens B."/>
            <person name="Severin A.J."/>
            <person name="Sherrier D.J."/>
            <person name="Shi R."/>
            <person name="Sims S."/>
            <person name="Singer S.R."/>
            <person name="Sinharoy S."/>
            <person name="Sterck L."/>
            <person name="Viollet A."/>
            <person name="Wang B.B."/>
            <person name="Wang K."/>
            <person name="Wang M."/>
            <person name="Wang X."/>
            <person name="Warfsmann J."/>
            <person name="Weissenbach J."/>
            <person name="White D.D."/>
            <person name="White J.D."/>
            <person name="Wiley G.B."/>
            <person name="Wincker P."/>
            <person name="Xing Y."/>
            <person name="Yang L."/>
            <person name="Yao Z."/>
            <person name="Ying F."/>
            <person name="Zhai J."/>
            <person name="Zhou L."/>
            <person name="Zuber A."/>
            <person name="Denarie J."/>
            <person name="Dixon R.A."/>
            <person name="May G.D."/>
            <person name="Schwartz D.C."/>
            <person name="Rogers J."/>
            <person name="Quetier F."/>
            <person name="Town C.D."/>
            <person name="Roe B.A."/>
        </authorList>
    </citation>
    <scope>NUCLEOTIDE SEQUENCE [LARGE SCALE GENOMIC DNA]</scope>
    <source>
        <strain evidence="1">A17</strain>
        <strain evidence="2 3">cv. Jemalong A17</strain>
    </source>
</reference>
<reference evidence="2" key="3">
    <citation type="submission" date="2015-04" db="UniProtKB">
        <authorList>
            <consortium name="EnsemblPlants"/>
        </authorList>
    </citation>
    <scope>IDENTIFICATION</scope>
    <source>
        <strain evidence="2">cv. Jemalong A17</strain>
    </source>
</reference>
<organism evidence="1 3">
    <name type="scientific">Medicago truncatula</name>
    <name type="common">Barrel medic</name>
    <name type="synonym">Medicago tribuloides</name>
    <dbReference type="NCBI Taxonomy" id="3880"/>
    <lineage>
        <taxon>Eukaryota</taxon>
        <taxon>Viridiplantae</taxon>
        <taxon>Streptophyta</taxon>
        <taxon>Embryophyta</taxon>
        <taxon>Tracheophyta</taxon>
        <taxon>Spermatophyta</taxon>
        <taxon>Magnoliopsida</taxon>
        <taxon>eudicotyledons</taxon>
        <taxon>Gunneridae</taxon>
        <taxon>Pentapetalae</taxon>
        <taxon>rosids</taxon>
        <taxon>fabids</taxon>
        <taxon>Fabales</taxon>
        <taxon>Fabaceae</taxon>
        <taxon>Papilionoideae</taxon>
        <taxon>50 kb inversion clade</taxon>
        <taxon>NPAAA clade</taxon>
        <taxon>Hologalegina</taxon>
        <taxon>IRL clade</taxon>
        <taxon>Trifolieae</taxon>
        <taxon>Medicago</taxon>
    </lineage>
</organism>
<evidence type="ECO:0008006" key="4">
    <source>
        <dbReference type="Google" id="ProtNLM"/>
    </source>
</evidence>
<dbReference type="AlphaFoldDB" id="G7KY21"/>
<protein>
    <recommendedName>
        <fullName evidence="4">RNase H type-1 domain-containing protein</fullName>
    </recommendedName>
</protein>